<sequence length="183" mass="19513">MRDRCAEIAGQVARIERAAAFLANGLSLGACPHAAARRRDAMSARLIGNGLRELDLFLTDLIVEAGRIDRLGAAAGRDPGMHPGRRIFSAAEAWRRAEPHLGLAADARDRLRQMRAAQNRQCFGRLRGDGAEAALQRACADYARLAGDVLAALRARGGSVGLHPPSARCARKDAVGQSAVIPF</sequence>
<dbReference type="Proteomes" id="UP001176471">
    <property type="component" value="Unassembled WGS sequence"/>
</dbReference>
<protein>
    <submittedName>
        <fullName evidence="1">Uncharacterized protein</fullName>
    </submittedName>
</protein>
<accession>A0ABT8ZJ65</accession>
<keyword evidence="2" id="KW-1185">Reference proteome</keyword>
<evidence type="ECO:0000313" key="2">
    <source>
        <dbReference type="Proteomes" id="UP001176471"/>
    </source>
</evidence>
<dbReference type="EMBL" id="JAUQOM010000002">
    <property type="protein sequence ID" value="MDO7834481.1"/>
    <property type="molecule type" value="Genomic_DNA"/>
</dbReference>
<comment type="caution">
    <text evidence="1">The sequence shown here is derived from an EMBL/GenBank/DDBJ whole genome shotgun (WGS) entry which is preliminary data.</text>
</comment>
<name>A0ABT8ZJ65_9SPHN</name>
<proteinExistence type="predicted"/>
<dbReference type="PROSITE" id="PS51257">
    <property type="entry name" value="PROKAR_LIPOPROTEIN"/>
    <property type="match status" value="1"/>
</dbReference>
<reference evidence="1" key="1">
    <citation type="submission" date="2023-07" db="EMBL/GenBank/DDBJ databases">
        <title>Bacterial whole genome sequence for Sphingobium sp. HBC34.</title>
        <authorList>
            <person name="Le V."/>
            <person name="Ko S.-R."/>
            <person name="Ahn C.-Y."/>
            <person name="Oh H.-M."/>
        </authorList>
    </citation>
    <scope>NUCLEOTIDE SEQUENCE</scope>
    <source>
        <strain evidence="1">HBC34</strain>
    </source>
</reference>
<gene>
    <name evidence="1" type="ORF">Q4610_05425</name>
</gene>
<dbReference type="RefSeq" id="WP_304534983.1">
    <property type="nucleotide sequence ID" value="NZ_JAUQOM010000002.1"/>
</dbReference>
<organism evidence="1 2">
    <name type="scientific">Sphingobium cyanobacteriorum</name>
    <dbReference type="NCBI Taxonomy" id="3063954"/>
    <lineage>
        <taxon>Bacteria</taxon>
        <taxon>Pseudomonadati</taxon>
        <taxon>Pseudomonadota</taxon>
        <taxon>Alphaproteobacteria</taxon>
        <taxon>Sphingomonadales</taxon>
        <taxon>Sphingomonadaceae</taxon>
        <taxon>Sphingobium</taxon>
    </lineage>
</organism>
<evidence type="ECO:0000313" key="1">
    <source>
        <dbReference type="EMBL" id="MDO7834481.1"/>
    </source>
</evidence>